<feature type="compositionally biased region" description="Basic residues" evidence="1">
    <location>
        <begin position="18"/>
        <end position="30"/>
    </location>
</feature>
<name>A0A4Y9Y8J6_9AGAM</name>
<accession>A0A4Y9Y8J6</accession>
<comment type="caution">
    <text evidence="2">The sequence shown here is derived from an EMBL/GenBank/DDBJ whole genome shotgun (WGS) entry which is preliminary data.</text>
</comment>
<sequence>MGVNDRMVTSDAPALAPRHNRHARHRRTRIRRSDPHPTRATPARLPRRARLAADARTERSMNVSMNCRSSRPRALRGTIDATRPSADLLIMGETCTASEEPAMHDEDGWHQKSPHARPRLIATTNPFGEPTGPEPYTVLKELGVLGDHPLASLWDQAISDDLRRGLNTMGVNWTSIDAVRIARAGESSNLAVVWIGVEPGTLSFEEGSTAAHQCRMFVDRYKIPDYHVEIRESRVVRQAGNRFLDPVPSSDATFAARGPFTALLGIPLSAKRSLSKGGTGGFFLSAGGDDKNIYVVTARHVLFPFGDGTDENQEYQRITSTACTGQKRDDVVALGTSIFDEKLVSIESVVVKKELEGGVQEDITALRNLHHEIATQWATADRRVIGEVFWSPPISFSTDPGKYTLDLAVIKIDAGKLDNGNYRGNCINFGKKYSKEQLMQKVYINPSNKVSFKVHDGGFMRLRDHVPESALVDPPTRDERDDKCLIVFKNGSKSGLTFGKAEHITSVTRQCSFGVYHESREWPVIPSYPILPVDKHSLAFSYKGDSGSCVADVFGRIGGIITSGTYNPNTSALADVTYVTPITFIMKTLHGTKHFKHAHLSPILA</sequence>
<evidence type="ECO:0000313" key="3">
    <source>
        <dbReference type="Proteomes" id="UP000298327"/>
    </source>
</evidence>
<gene>
    <name evidence="2" type="ORF">EVG20_g7999</name>
</gene>
<dbReference type="EMBL" id="SEOQ01000655">
    <property type="protein sequence ID" value="TFY58856.1"/>
    <property type="molecule type" value="Genomic_DNA"/>
</dbReference>
<dbReference type="Proteomes" id="UP000298327">
    <property type="component" value="Unassembled WGS sequence"/>
</dbReference>
<evidence type="ECO:0000313" key="2">
    <source>
        <dbReference type="EMBL" id="TFY58856.1"/>
    </source>
</evidence>
<feature type="region of interest" description="Disordered" evidence="1">
    <location>
        <begin position="1"/>
        <end position="73"/>
    </location>
</feature>
<dbReference type="STRING" id="205917.A0A4Y9Y8J6"/>
<protein>
    <recommendedName>
        <fullName evidence="4">Peptidase S1 domain-containing protein</fullName>
    </recommendedName>
</protein>
<dbReference type="AlphaFoldDB" id="A0A4Y9Y8J6"/>
<reference evidence="2 3" key="1">
    <citation type="submission" date="2019-02" db="EMBL/GenBank/DDBJ databases">
        <title>Genome sequencing of the rare red list fungi Dentipellis fragilis.</title>
        <authorList>
            <person name="Buettner E."/>
            <person name="Kellner H."/>
        </authorList>
    </citation>
    <scope>NUCLEOTIDE SEQUENCE [LARGE SCALE GENOMIC DNA]</scope>
    <source>
        <strain evidence="2 3">DSM 105465</strain>
    </source>
</reference>
<evidence type="ECO:0000256" key="1">
    <source>
        <dbReference type="SAM" id="MobiDB-lite"/>
    </source>
</evidence>
<proteinExistence type="predicted"/>
<evidence type="ECO:0008006" key="4">
    <source>
        <dbReference type="Google" id="ProtNLM"/>
    </source>
</evidence>
<organism evidence="2 3">
    <name type="scientific">Dentipellis fragilis</name>
    <dbReference type="NCBI Taxonomy" id="205917"/>
    <lineage>
        <taxon>Eukaryota</taxon>
        <taxon>Fungi</taxon>
        <taxon>Dikarya</taxon>
        <taxon>Basidiomycota</taxon>
        <taxon>Agaricomycotina</taxon>
        <taxon>Agaricomycetes</taxon>
        <taxon>Russulales</taxon>
        <taxon>Hericiaceae</taxon>
        <taxon>Dentipellis</taxon>
    </lineage>
</organism>
<keyword evidence="3" id="KW-1185">Reference proteome</keyword>
<dbReference type="InterPro" id="IPR009003">
    <property type="entry name" value="Peptidase_S1_PA"/>
</dbReference>
<dbReference type="OrthoDB" id="5424209at2759"/>
<feature type="compositionally biased region" description="Polar residues" evidence="1">
    <location>
        <begin position="60"/>
        <end position="69"/>
    </location>
</feature>
<dbReference type="SUPFAM" id="SSF50494">
    <property type="entry name" value="Trypsin-like serine proteases"/>
    <property type="match status" value="1"/>
</dbReference>